<dbReference type="InterPro" id="IPR000182">
    <property type="entry name" value="GNAT_dom"/>
</dbReference>
<dbReference type="CDD" id="cd04301">
    <property type="entry name" value="NAT_SF"/>
    <property type="match status" value="1"/>
</dbReference>
<sequence>MPRQYTYSTYALPSPRTAASQPANFDSLTRRYAALRLEALLTSPKAFASSYTIESAFTLAEWGAKIWRDDAVVLVCIADHADPAQVDRPNARTAPTPGLGGGWVGSAILRGPLPVSEYALPPESGTPPCGSDADETRWQMSAVFASVAHRGRGLGKMLIQAGKDYARAQTPGGLRRVRLRVMIRPENLAVLGLYSAMNFIDVGRATGQEAYRTNGDLTDWNLKLKSLTDDMKVEWQTARVAAVMECVEEV</sequence>
<keyword evidence="3" id="KW-1185">Reference proteome</keyword>
<dbReference type="Gene3D" id="3.40.630.30">
    <property type="match status" value="1"/>
</dbReference>
<name>A0AAD6V7W7_9AGAR</name>
<dbReference type="Pfam" id="PF00583">
    <property type="entry name" value="Acetyltransf_1"/>
    <property type="match status" value="1"/>
</dbReference>
<dbReference type="InterPro" id="IPR016181">
    <property type="entry name" value="Acyl_CoA_acyltransferase"/>
</dbReference>
<comment type="caution">
    <text evidence="2">The sequence shown here is derived from an EMBL/GenBank/DDBJ whole genome shotgun (WGS) entry which is preliminary data.</text>
</comment>
<dbReference type="SUPFAM" id="SSF55729">
    <property type="entry name" value="Acyl-CoA N-acyltransferases (Nat)"/>
    <property type="match status" value="1"/>
</dbReference>
<dbReference type="EMBL" id="JARJCW010000044">
    <property type="protein sequence ID" value="KAJ7205186.1"/>
    <property type="molecule type" value="Genomic_DNA"/>
</dbReference>
<dbReference type="AlphaFoldDB" id="A0AAD6V7W7"/>
<dbReference type="Proteomes" id="UP001219525">
    <property type="component" value="Unassembled WGS sequence"/>
</dbReference>
<feature type="domain" description="N-acetyltransferase" evidence="1">
    <location>
        <begin position="134"/>
        <end position="199"/>
    </location>
</feature>
<dbReference type="GO" id="GO:0016747">
    <property type="term" value="F:acyltransferase activity, transferring groups other than amino-acyl groups"/>
    <property type="evidence" value="ECO:0007669"/>
    <property type="project" value="InterPro"/>
</dbReference>
<protein>
    <recommendedName>
        <fullName evidence="1">N-acetyltransferase domain-containing protein</fullName>
    </recommendedName>
</protein>
<accession>A0AAD6V7W7</accession>
<proteinExistence type="predicted"/>
<organism evidence="2 3">
    <name type="scientific">Mycena pura</name>
    <dbReference type="NCBI Taxonomy" id="153505"/>
    <lineage>
        <taxon>Eukaryota</taxon>
        <taxon>Fungi</taxon>
        <taxon>Dikarya</taxon>
        <taxon>Basidiomycota</taxon>
        <taxon>Agaricomycotina</taxon>
        <taxon>Agaricomycetes</taxon>
        <taxon>Agaricomycetidae</taxon>
        <taxon>Agaricales</taxon>
        <taxon>Marasmiineae</taxon>
        <taxon>Mycenaceae</taxon>
        <taxon>Mycena</taxon>
    </lineage>
</organism>
<evidence type="ECO:0000313" key="2">
    <source>
        <dbReference type="EMBL" id="KAJ7205186.1"/>
    </source>
</evidence>
<gene>
    <name evidence="2" type="ORF">GGX14DRAFT_136069</name>
</gene>
<evidence type="ECO:0000259" key="1">
    <source>
        <dbReference type="Pfam" id="PF00583"/>
    </source>
</evidence>
<reference evidence="2" key="1">
    <citation type="submission" date="2023-03" db="EMBL/GenBank/DDBJ databases">
        <title>Massive genome expansion in bonnet fungi (Mycena s.s.) driven by repeated elements and novel gene families across ecological guilds.</title>
        <authorList>
            <consortium name="Lawrence Berkeley National Laboratory"/>
            <person name="Harder C.B."/>
            <person name="Miyauchi S."/>
            <person name="Viragh M."/>
            <person name="Kuo A."/>
            <person name="Thoen E."/>
            <person name="Andreopoulos B."/>
            <person name="Lu D."/>
            <person name="Skrede I."/>
            <person name="Drula E."/>
            <person name="Henrissat B."/>
            <person name="Morin E."/>
            <person name="Kohler A."/>
            <person name="Barry K."/>
            <person name="LaButti K."/>
            <person name="Morin E."/>
            <person name="Salamov A."/>
            <person name="Lipzen A."/>
            <person name="Mereny Z."/>
            <person name="Hegedus B."/>
            <person name="Baldrian P."/>
            <person name="Stursova M."/>
            <person name="Weitz H."/>
            <person name="Taylor A."/>
            <person name="Grigoriev I.V."/>
            <person name="Nagy L.G."/>
            <person name="Martin F."/>
            <person name="Kauserud H."/>
        </authorList>
    </citation>
    <scope>NUCLEOTIDE SEQUENCE</scope>
    <source>
        <strain evidence="2">9144</strain>
    </source>
</reference>
<evidence type="ECO:0000313" key="3">
    <source>
        <dbReference type="Proteomes" id="UP001219525"/>
    </source>
</evidence>